<evidence type="ECO:0000313" key="7">
    <source>
        <dbReference type="EMBL" id="CAG9858973.1"/>
    </source>
</evidence>
<evidence type="ECO:0000256" key="4">
    <source>
        <dbReference type="ARBA" id="ARBA00023136"/>
    </source>
</evidence>
<dbReference type="PROSITE" id="PS50261">
    <property type="entry name" value="G_PROTEIN_RECEP_F2_4"/>
    <property type="match status" value="1"/>
</dbReference>
<dbReference type="EMBL" id="OU900095">
    <property type="protein sequence ID" value="CAG9858973.1"/>
    <property type="molecule type" value="Genomic_DNA"/>
</dbReference>
<dbReference type="InterPro" id="IPR053066">
    <property type="entry name" value="ADGR_G7"/>
</dbReference>
<protein>
    <recommendedName>
        <fullName evidence="6">G-protein coupled receptors family 2 profile 2 domain-containing protein</fullName>
    </recommendedName>
</protein>
<proteinExistence type="predicted"/>
<dbReference type="OrthoDB" id="10037534at2759"/>
<keyword evidence="3 5" id="KW-1133">Transmembrane helix</keyword>
<keyword evidence="8" id="KW-1185">Reference proteome</keyword>
<dbReference type="CDD" id="cd15040">
    <property type="entry name" value="7tmB2_Adhesion"/>
    <property type="match status" value="1"/>
</dbReference>
<dbReference type="InterPro" id="IPR000832">
    <property type="entry name" value="GPCR_2_secretin-like"/>
</dbReference>
<evidence type="ECO:0000256" key="3">
    <source>
        <dbReference type="ARBA" id="ARBA00022989"/>
    </source>
</evidence>
<comment type="subcellular location">
    <subcellularLocation>
        <location evidence="1">Membrane</location>
        <topology evidence="1">Multi-pass membrane protein</topology>
    </subcellularLocation>
</comment>
<evidence type="ECO:0000259" key="6">
    <source>
        <dbReference type="PROSITE" id="PS50261"/>
    </source>
</evidence>
<feature type="domain" description="G-protein coupled receptors family 2 profile 2" evidence="6">
    <location>
        <begin position="2165"/>
        <end position="2410"/>
    </location>
</feature>
<dbReference type="Gene3D" id="2.60.220.50">
    <property type="match status" value="1"/>
</dbReference>
<feature type="transmembrane region" description="Helical" evidence="5">
    <location>
        <begin position="2171"/>
        <end position="2189"/>
    </location>
</feature>
<evidence type="ECO:0000256" key="2">
    <source>
        <dbReference type="ARBA" id="ARBA00022692"/>
    </source>
</evidence>
<evidence type="ECO:0000256" key="1">
    <source>
        <dbReference type="ARBA" id="ARBA00004141"/>
    </source>
</evidence>
<feature type="transmembrane region" description="Helical" evidence="5">
    <location>
        <begin position="2361"/>
        <end position="2382"/>
    </location>
</feature>
<dbReference type="InterPro" id="IPR046338">
    <property type="entry name" value="GAIN_dom_sf"/>
</dbReference>
<sequence>MCSLSEPICLKTNNDVAPRCCLLNETWENSTNCSDLQEAISNPCPEGSRLIEDICIFLIKATSYPFLCPYEENLPFDEYWNHINVLNVAPIWLPVERSVGIYGEGLFYWNELSSKYQSPFTGQLKLEKHIVNKNCLIQDENNYVKVVACTDIYTGVCAYRPITKRMKSFCSQVFGSSCKQSDYSTKSKCFCKTHTTNNETRKAELLIPYQNLLFDSLDEICYIGLEKKGDRFLWINSNIPINYTYWSNNTHFGEKYDLGAMSSNGWVLKSTEDDENCTIIEIFPPVFNASLILSEINSTTLVAISNEMAAWKQYEHSSEPMIFCFTDAANDAIISKLDMDINIFNSTLEIKFSVLDNVPGNYWCEGFAYPDLKAVKSNVYYKNSKNSEFVALISAKYLETVYPLSTEYIKEVYEGFRANLESSLRVFNELADFFPRLYKIVEIDEKNCKLVLNFHITTIKSSRIPYTKMYANLSNALANMISPYFNYTSALFTNSCIGFKSGDVIWPTIKISATVYQPTMLSDEMQPECVWCFDNKGHVATQTCGGDYINGGTWIETSNECNLMYNLDLSPMLESVVRKENPEAYISLVHELVATKKFETTDVEYLVSYLKRLSDTKIVKELDKFVDLVNEILMLDEDVLKQSQLESDSNNKMLRYMYRILEKTDFPFQVIKPHFSIVGLSLETFDESSIFWIKYNDSINVDFLNYENDILGNNPNIHVGLIFNRPMLNNLKRSHSRIAIVAFFKDSLFKDKYFQTHAPAIFSIIFPDQLIENEESLEGLLTAVYICDNPQKFSCSYWSKDTLNSSYWYQNSQSNIKGSKIFCNFAKLRNVGLVSTMNITDILEELLQDITESCITIFNRINMILYRYSSQLQSKDISLMIQLIERCFNDTSMALQIVDKILDWLSHNDRITSIDSNENVEAHLLNTFYLIVNNSNINNISQRNFAAFKMDSSSADIVGFHVKTCASNCQITVDPQQLDNELQNDKEIRVRMNSALIRQFQSAEQVFIFVVFSNLALFKASNTYNRRTKIVGLLADTLDILDDGNVTILYSGKGNAVNQSCELWSKGNWNPMQPPQEPPVNTDVVDCEFWSLGYYALFYNELNVTAIIEEVICQSWEPDVKLDYLGNIARDYKNLIKPEDLDLLATFVINMANDNPTAIVCKLARLLTTLMDIPPSVLRLSQKQYGSSDTFLHSLNLVNQKLTANESFCSDDNPKLLVVKTFEGSRGIALNTNEGNCKFNEITGDVPLNSDSGVLIIQSNNRVENNGIVITAFRSNSLFISEENEIIPSNIIFGVPTFDEEMDKLEIYINKNFNESLYLECLYRKDWGDWSFAGKFENNKCSYTEPGYYTLWEANDNQFNITRLLQFILLSAEGQSKEGIEKLQRIAEFYDRFQTRDVSLLVECCLTIISQKQYLLQNIEVITNIVISFFKIPLAIKQESQIEFNAIKLFLNFVSLCGKEFYEKVQFQVEDYLQIITCYLIDGSIDVTISNNVLMCNEKENLQYEIKIEYAHSGYLATSLFKENELFVNEQSSKTSKVVGVSVSDPNFSVTVKFSNAENKFSNYVCSMWTFSPSKKGQWNTIATEITSDEILCTPPGNSADDRYIALAQLNLKDILNEILSSRLMDYSEKLRRVWDAIPYYRNQFESSNVEQIYQIIKTGRLTDSNSVKTVVQIINFLMDLDKSILVSAQNRYNTTENLLDKIDDMILEFEDEILLTNYNNFAIAIKSNLNGILFEANGDGSYVIKDVLHDDSKKIASLDTSLIIRYSGNKPVKLYLTFYFNNALFNEKCSTRIRNQAIIVGVGVSDSELKQSLSMFFNNYEDNSNICAYWNHKTVTSDSQTGYWETITEKPCHNRQNLKYFALLEKYNVTSDLQDIFNSSKAVLEKLKDVIDIVRRNSDVIKPYDVFLISEILGLLHDKNITKQHVNLTSQVISELFNVNRTVLEAAQEKFGVTDDILYTVDETLRNCVSEIEKPISYDDFSTFKVDVKSRNFTTLMFENCTQFTCDVSFMNIENFTDITNNSFNTMVSFDQKLLKQIKRNKGPVYLAVTLYFRDSLFNENKTRDDDKSNIIGIFLEGLDKDQLEGSIYFMYNIENMEMYVDTYCAYWKYRVNDDPLRGFWQNDSTPTKPNGFPICQYDHLTHFVLLLAPSTSVLEELNNSRILDIVTNINSVMSLLGLFGILLTAVMFDRWRNNTGNQILINFSVAISIKNVMLYISDGIYEENDKSMACTITGGILQYSILSEFCWMLIIAILQFKRFVEVLGSPLKYVLLKACICGWVFPALPVCLIIILDVNNYNKSEIGLCYPSGLGLYLGIWLPLIIIIGINFVIFVFILYNVFHKKVEYRDQVNHDIIFQWRLAILLFSMLGLTWIFGFLSLLIKSSIFAIMFCFLATLQGFIIFLFFIVFNKNVRFLYVNYFSSWMYSKGYKDRIN</sequence>
<dbReference type="Pfam" id="PF00002">
    <property type="entry name" value="7tm_2"/>
    <property type="match status" value="1"/>
</dbReference>
<feature type="transmembrane region" description="Helical" evidence="5">
    <location>
        <begin position="2388"/>
        <end position="2409"/>
    </location>
</feature>
<keyword evidence="2 5" id="KW-0812">Transmembrane</keyword>
<evidence type="ECO:0000313" key="8">
    <source>
        <dbReference type="Proteomes" id="UP001153712"/>
    </source>
</evidence>
<name>A0A9N9TI15_PHYSR</name>
<dbReference type="InterPro" id="IPR017981">
    <property type="entry name" value="GPCR_2-like_7TM"/>
</dbReference>
<dbReference type="PANTHER" id="PTHR47767:SF1">
    <property type="entry name" value="ADHESION G PROTEIN-COUPLED RECEPTOR G7"/>
    <property type="match status" value="1"/>
</dbReference>
<feature type="transmembrane region" description="Helical" evidence="5">
    <location>
        <begin position="2314"/>
        <end position="2341"/>
    </location>
</feature>
<feature type="transmembrane region" description="Helical" evidence="5">
    <location>
        <begin position="2271"/>
        <end position="2294"/>
    </location>
</feature>
<organism evidence="7 8">
    <name type="scientific">Phyllotreta striolata</name>
    <name type="common">Striped flea beetle</name>
    <name type="synonym">Crioceris striolata</name>
    <dbReference type="NCBI Taxonomy" id="444603"/>
    <lineage>
        <taxon>Eukaryota</taxon>
        <taxon>Metazoa</taxon>
        <taxon>Ecdysozoa</taxon>
        <taxon>Arthropoda</taxon>
        <taxon>Hexapoda</taxon>
        <taxon>Insecta</taxon>
        <taxon>Pterygota</taxon>
        <taxon>Neoptera</taxon>
        <taxon>Endopterygota</taxon>
        <taxon>Coleoptera</taxon>
        <taxon>Polyphaga</taxon>
        <taxon>Cucujiformia</taxon>
        <taxon>Chrysomeloidea</taxon>
        <taxon>Chrysomelidae</taxon>
        <taxon>Galerucinae</taxon>
        <taxon>Alticini</taxon>
        <taxon>Phyllotreta</taxon>
    </lineage>
</organism>
<dbReference type="GO" id="GO:0016020">
    <property type="term" value="C:membrane"/>
    <property type="evidence" value="ECO:0007669"/>
    <property type="project" value="UniProtKB-SubCell"/>
</dbReference>
<accession>A0A9N9TI15</accession>
<dbReference type="Gene3D" id="1.20.1070.10">
    <property type="entry name" value="Rhodopsin 7-helix transmembrane proteins"/>
    <property type="match status" value="1"/>
</dbReference>
<reference evidence="7" key="1">
    <citation type="submission" date="2022-01" db="EMBL/GenBank/DDBJ databases">
        <authorList>
            <person name="King R."/>
        </authorList>
    </citation>
    <scope>NUCLEOTIDE SEQUENCE</scope>
</reference>
<gene>
    <name evidence="7" type="ORF">PHYEVI_LOCUS5359</name>
</gene>
<feature type="transmembrane region" description="Helical" evidence="5">
    <location>
        <begin position="2238"/>
        <end position="2259"/>
    </location>
</feature>
<feature type="transmembrane region" description="Helical" evidence="5">
    <location>
        <begin position="2201"/>
        <end position="2218"/>
    </location>
</feature>
<dbReference type="PANTHER" id="PTHR47767">
    <property type="entry name" value="ADHESION G PROTEIN-COUPLED RECEPTOR G7"/>
    <property type="match status" value="1"/>
</dbReference>
<keyword evidence="4 5" id="KW-0472">Membrane</keyword>
<dbReference type="GO" id="GO:0007166">
    <property type="term" value="P:cell surface receptor signaling pathway"/>
    <property type="evidence" value="ECO:0007669"/>
    <property type="project" value="InterPro"/>
</dbReference>
<dbReference type="Proteomes" id="UP001153712">
    <property type="component" value="Chromosome 2"/>
</dbReference>
<dbReference type="GO" id="GO:0004930">
    <property type="term" value="F:G protein-coupled receptor activity"/>
    <property type="evidence" value="ECO:0007669"/>
    <property type="project" value="InterPro"/>
</dbReference>
<evidence type="ECO:0000256" key="5">
    <source>
        <dbReference type="SAM" id="Phobius"/>
    </source>
</evidence>